<accession>A0A0M0JQL3</accession>
<gene>
    <name evidence="3" type="ORF">Ctob_004572</name>
</gene>
<dbReference type="PROSITE" id="PS00018">
    <property type="entry name" value="EF_HAND_1"/>
    <property type="match status" value="1"/>
</dbReference>
<proteinExistence type="predicted"/>
<dbReference type="Proteomes" id="UP000037460">
    <property type="component" value="Unassembled WGS sequence"/>
</dbReference>
<feature type="region of interest" description="Disordered" evidence="1">
    <location>
        <begin position="66"/>
        <end position="104"/>
    </location>
</feature>
<dbReference type="EMBL" id="JWZX01002498">
    <property type="protein sequence ID" value="KOO28889.1"/>
    <property type="molecule type" value="Genomic_DNA"/>
</dbReference>
<evidence type="ECO:0000256" key="1">
    <source>
        <dbReference type="SAM" id="MobiDB-lite"/>
    </source>
</evidence>
<evidence type="ECO:0000313" key="3">
    <source>
        <dbReference type="EMBL" id="KOO28889.1"/>
    </source>
</evidence>
<feature type="compositionally biased region" description="Acidic residues" evidence="1">
    <location>
        <begin position="86"/>
        <end position="103"/>
    </location>
</feature>
<feature type="domain" description="EF-hand" evidence="2">
    <location>
        <begin position="203"/>
        <end position="238"/>
    </location>
</feature>
<organism evidence="3 4">
    <name type="scientific">Chrysochromulina tobinii</name>
    <dbReference type="NCBI Taxonomy" id="1460289"/>
    <lineage>
        <taxon>Eukaryota</taxon>
        <taxon>Haptista</taxon>
        <taxon>Haptophyta</taxon>
        <taxon>Prymnesiophyceae</taxon>
        <taxon>Prymnesiales</taxon>
        <taxon>Chrysochromulinaceae</taxon>
        <taxon>Chrysochromulina</taxon>
    </lineage>
</organism>
<protein>
    <recommendedName>
        <fullName evidence="2">EF-hand domain-containing protein</fullName>
    </recommendedName>
</protein>
<reference evidence="4" key="1">
    <citation type="journal article" date="2015" name="PLoS Genet.">
        <title>Genome Sequence and Transcriptome Analyses of Chrysochromulina tobin: Metabolic Tools for Enhanced Algal Fitness in the Prominent Order Prymnesiales (Haptophyceae).</title>
        <authorList>
            <person name="Hovde B.T."/>
            <person name="Deodato C.R."/>
            <person name="Hunsperger H.M."/>
            <person name="Ryken S.A."/>
            <person name="Yost W."/>
            <person name="Jha R.K."/>
            <person name="Patterson J."/>
            <person name="Monnat R.J. Jr."/>
            <person name="Barlow S.B."/>
            <person name="Starkenburg S.R."/>
            <person name="Cattolico R.A."/>
        </authorList>
    </citation>
    <scope>NUCLEOTIDE SEQUENCE</scope>
    <source>
        <strain evidence="4">CCMP291</strain>
    </source>
</reference>
<evidence type="ECO:0000313" key="4">
    <source>
        <dbReference type="Proteomes" id="UP000037460"/>
    </source>
</evidence>
<comment type="caution">
    <text evidence="3">The sequence shown here is derived from an EMBL/GenBank/DDBJ whole genome shotgun (WGS) entry which is preliminary data.</text>
</comment>
<dbReference type="GO" id="GO:0005509">
    <property type="term" value="F:calcium ion binding"/>
    <property type="evidence" value="ECO:0007669"/>
    <property type="project" value="InterPro"/>
</dbReference>
<keyword evidence="4" id="KW-1185">Reference proteome</keyword>
<name>A0A0M0JQL3_9EUKA</name>
<dbReference type="PROSITE" id="PS50222">
    <property type="entry name" value="EF_HAND_2"/>
    <property type="match status" value="1"/>
</dbReference>
<evidence type="ECO:0000259" key="2">
    <source>
        <dbReference type="PROSITE" id="PS50222"/>
    </source>
</evidence>
<dbReference type="InterPro" id="IPR018247">
    <property type="entry name" value="EF_Hand_1_Ca_BS"/>
</dbReference>
<dbReference type="InterPro" id="IPR002048">
    <property type="entry name" value="EF_hand_dom"/>
</dbReference>
<sequence>MRIRELLTKLDDGHGFVDKTILADGLWQITQHESVWPPLNISVVEIQGLLDALPGVELLTSSEDGVQSACNHSEDGGALSSGSADFDLDGGIDDAAPDADSPEPELGRAIIEPEHETLIRHASRSVAAHELLRALARGNVPPRAVADSSAALESLKDDGRPTRSHLRNRPTLSYMPTMAIVWPQAKTYSGDMLVEKLQECLIRSGARTIDMLRQWDTDATNSVDEKEFGAALKAAGSPSGQA</sequence>
<dbReference type="AlphaFoldDB" id="A0A0M0JQL3"/>